<dbReference type="EMBL" id="OY731405">
    <property type="protein sequence ID" value="CAJ1972789.1"/>
    <property type="molecule type" value="Genomic_DNA"/>
</dbReference>
<accession>A0AA86VV07</accession>
<name>A0AA86VV07_9FABA</name>
<organism evidence="1 2">
    <name type="scientific">Sphenostylis stenocarpa</name>
    <dbReference type="NCBI Taxonomy" id="92480"/>
    <lineage>
        <taxon>Eukaryota</taxon>
        <taxon>Viridiplantae</taxon>
        <taxon>Streptophyta</taxon>
        <taxon>Embryophyta</taxon>
        <taxon>Tracheophyta</taxon>
        <taxon>Spermatophyta</taxon>
        <taxon>Magnoliopsida</taxon>
        <taxon>eudicotyledons</taxon>
        <taxon>Gunneridae</taxon>
        <taxon>Pentapetalae</taxon>
        <taxon>rosids</taxon>
        <taxon>fabids</taxon>
        <taxon>Fabales</taxon>
        <taxon>Fabaceae</taxon>
        <taxon>Papilionoideae</taxon>
        <taxon>50 kb inversion clade</taxon>
        <taxon>NPAAA clade</taxon>
        <taxon>indigoferoid/millettioid clade</taxon>
        <taxon>Phaseoleae</taxon>
        <taxon>Sphenostylis</taxon>
    </lineage>
</organism>
<sequence length="66" mass="7486">MQGLKSYWNHRHCAEVILNTHMHEDAKGSERKPSYTSCACGYGFALFLSHPNAPTSSIKGYDHQFE</sequence>
<feature type="non-terminal residue" evidence="1">
    <location>
        <position position="66"/>
    </location>
</feature>
<dbReference type="Proteomes" id="UP001189624">
    <property type="component" value="Chromosome 8"/>
</dbReference>
<evidence type="ECO:0000313" key="2">
    <source>
        <dbReference type="Proteomes" id="UP001189624"/>
    </source>
</evidence>
<reference evidence="1" key="1">
    <citation type="submission" date="2023-10" db="EMBL/GenBank/DDBJ databases">
        <authorList>
            <person name="Domelevo Entfellner J.-B."/>
        </authorList>
    </citation>
    <scope>NUCLEOTIDE SEQUENCE</scope>
</reference>
<evidence type="ECO:0000313" key="1">
    <source>
        <dbReference type="EMBL" id="CAJ1972789.1"/>
    </source>
</evidence>
<keyword evidence="2" id="KW-1185">Reference proteome</keyword>
<dbReference type="Gramene" id="rna-AYBTSS11_LOCUS24843">
    <property type="protein sequence ID" value="CAJ1972789.1"/>
    <property type="gene ID" value="gene-AYBTSS11_LOCUS24843"/>
</dbReference>
<gene>
    <name evidence="1" type="ORF">AYBTSS11_LOCUS24843</name>
</gene>
<protein>
    <submittedName>
        <fullName evidence="1">Uncharacterized protein</fullName>
    </submittedName>
</protein>
<proteinExistence type="predicted"/>
<dbReference type="AlphaFoldDB" id="A0AA86VV07"/>